<dbReference type="InterPro" id="IPR050499">
    <property type="entry name" value="PEP-utilizing_PTS_enzyme"/>
</dbReference>
<dbReference type="SUPFAM" id="SSF47831">
    <property type="entry name" value="Enzyme I of the PEP:sugar phosphotransferase system HPr-binding (sub)domain"/>
    <property type="match status" value="1"/>
</dbReference>
<dbReference type="PROSITE" id="PS00742">
    <property type="entry name" value="PEP_ENZYMES_2"/>
    <property type="match status" value="1"/>
</dbReference>
<evidence type="ECO:0000256" key="10">
    <source>
        <dbReference type="ARBA" id="ARBA00022597"/>
    </source>
</evidence>
<dbReference type="GO" id="GO:0046872">
    <property type="term" value="F:metal ion binding"/>
    <property type="evidence" value="ECO:0007669"/>
    <property type="project" value="UniProtKB-KW"/>
</dbReference>
<dbReference type="Gene3D" id="3.50.30.10">
    <property type="entry name" value="Phosphohistidine domain"/>
    <property type="match status" value="1"/>
</dbReference>
<dbReference type="PANTHER" id="PTHR46244">
    <property type="entry name" value="PHOSPHOENOLPYRUVATE-PROTEIN PHOSPHOTRANSFERASE"/>
    <property type="match status" value="1"/>
</dbReference>
<evidence type="ECO:0000256" key="17">
    <source>
        <dbReference type="PIRNR" id="PIRNR000732"/>
    </source>
</evidence>
<evidence type="ECO:0000256" key="12">
    <source>
        <dbReference type="ARBA" id="ARBA00022683"/>
    </source>
</evidence>
<gene>
    <name evidence="25" type="ORF">AV654_33590</name>
</gene>
<keyword evidence="21" id="KW-0175">Coiled coil</keyword>
<evidence type="ECO:0000256" key="5">
    <source>
        <dbReference type="ARBA" id="ARBA00007837"/>
    </source>
</evidence>
<dbReference type="Pfam" id="PF02896">
    <property type="entry name" value="PEP-utilizers_C"/>
    <property type="match status" value="1"/>
</dbReference>
<protein>
    <recommendedName>
        <fullName evidence="7 17">Phosphoenolpyruvate-protein phosphotransferase</fullName>
        <ecNumber evidence="6 17">2.7.3.9</ecNumber>
    </recommendedName>
    <alternativeName>
        <fullName evidence="16 17">Phosphotransferase system, enzyme I</fullName>
    </alternativeName>
</protein>
<feature type="active site" description="Tele-phosphohistidine intermediate" evidence="18">
    <location>
        <position position="196"/>
    </location>
</feature>
<evidence type="ECO:0000256" key="11">
    <source>
        <dbReference type="ARBA" id="ARBA00022679"/>
    </source>
</evidence>
<dbReference type="STRING" id="1007103.GCA_000213315_01245"/>
<keyword evidence="26" id="KW-1185">Reference proteome</keyword>
<comment type="cofactor">
    <cofactor evidence="2 17 20">
        <name>Mg(2+)</name>
        <dbReference type="ChEBI" id="CHEBI:18420"/>
    </cofactor>
</comment>
<dbReference type="PRINTS" id="PR01736">
    <property type="entry name" value="PHPHTRNFRASE"/>
</dbReference>
<dbReference type="GO" id="GO:0009401">
    <property type="term" value="P:phosphoenolpyruvate-dependent sugar phosphotransferase system"/>
    <property type="evidence" value="ECO:0007669"/>
    <property type="project" value="UniProtKB-KW"/>
</dbReference>
<feature type="binding site" evidence="20">
    <location>
        <position position="462"/>
    </location>
    <ligand>
        <name>Mg(2+)</name>
        <dbReference type="ChEBI" id="CHEBI:18420"/>
    </ligand>
</feature>
<feature type="active site" description="Proton donor" evidence="18">
    <location>
        <position position="509"/>
    </location>
</feature>
<dbReference type="InterPro" id="IPR006318">
    <property type="entry name" value="PTS_EI-like"/>
</dbReference>
<evidence type="ECO:0000256" key="15">
    <source>
        <dbReference type="ARBA" id="ARBA00022842"/>
    </source>
</evidence>
<feature type="binding site" evidence="19">
    <location>
        <position position="339"/>
    </location>
    <ligand>
        <name>phosphoenolpyruvate</name>
        <dbReference type="ChEBI" id="CHEBI:58702"/>
    </ligand>
</feature>
<dbReference type="InterPro" id="IPR008279">
    <property type="entry name" value="PEP-util_enz_mobile_dom"/>
</dbReference>
<comment type="catalytic activity">
    <reaction evidence="1 17">
        <text>L-histidyl-[protein] + phosphoenolpyruvate = N(pros)-phospho-L-histidyl-[protein] + pyruvate</text>
        <dbReference type="Rhea" id="RHEA:23880"/>
        <dbReference type="Rhea" id="RHEA-COMP:9745"/>
        <dbReference type="Rhea" id="RHEA-COMP:9746"/>
        <dbReference type="ChEBI" id="CHEBI:15361"/>
        <dbReference type="ChEBI" id="CHEBI:29979"/>
        <dbReference type="ChEBI" id="CHEBI:58702"/>
        <dbReference type="ChEBI" id="CHEBI:64837"/>
        <dbReference type="EC" id="2.7.3.9"/>
    </reaction>
</comment>
<feature type="binding site" evidence="20">
    <location>
        <position position="438"/>
    </location>
    <ligand>
        <name>Mg(2+)</name>
        <dbReference type="ChEBI" id="CHEBI:18420"/>
    </ligand>
</feature>
<dbReference type="Gene3D" id="1.10.274.10">
    <property type="entry name" value="PtsI, HPr-binding domain"/>
    <property type="match status" value="1"/>
</dbReference>
<evidence type="ECO:0000313" key="25">
    <source>
        <dbReference type="EMBL" id="KZE72353.1"/>
    </source>
</evidence>
<accession>A0A163TTT9</accession>
<dbReference type="eggNOG" id="COG1080">
    <property type="taxonomic scope" value="Bacteria"/>
</dbReference>
<comment type="subcellular location">
    <subcellularLocation>
        <location evidence="4 17">Cytoplasm</location>
    </subcellularLocation>
</comment>
<keyword evidence="12 17" id="KW-0598">Phosphotransferase system</keyword>
<evidence type="ECO:0000256" key="20">
    <source>
        <dbReference type="PIRSR" id="PIRSR000732-3"/>
    </source>
</evidence>
<feature type="binding site" evidence="19">
    <location>
        <position position="303"/>
    </location>
    <ligand>
        <name>phosphoenolpyruvate</name>
        <dbReference type="ChEBI" id="CHEBI:58702"/>
    </ligand>
</feature>
<evidence type="ECO:0000256" key="1">
    <source>
        <dbReference type="ARBA" id="ARBA00000683"/>
    </source>
</evidence>
<feature type="coiled-coil region" evidence="21">
    <location>
        <begin position="239"/>
        <end position="266"/>
    </location>
</feature>
<dbReference type="AlphaFoldDB" id="A0A163TTT9"/>
<keyword evidence="14 17" id="KW-0418">Kinase</keyword>
<evidence type="ECO:0000256" key="6">
    <source>
        <dbReference type="ARBA" id="ARBA00012232"/>
    </source>
</evidence>
<dbReference type="Gene3D" id="3.20.20.60">
    <property type="entry name" value="Phosphoenolpyruvate-binding domains"/>
    <property type="match status" value="1"/>
</dbReference>
<dbReference type="SUPFAM" id="SSF51621">
    <property type="entry name" value="Phosphoenolpyruvate/pyruvate domain"/>
    <property type="match status" value="1"/>
</dbReference>
<dbReference type="InterPro" id="IPR008731">
    <property type="entry name" value="PTS_EIN"/>
</dbReference>
<keyword evidence="13 17" id="KW-0479">Metal-binding</keyword>
<dbReference type="GO" id="GO:0016301">
    <property type="term" value="F:kinase activity"/>
    <property type="evidence" value="ECO:0007669"/>
    <property type="project" value="UniProtKB-KW"/>
</dbReference>
<keyword evidence="8 17" id="KW-0813">Transport</keyword>
<feature type="binding site" evidence="19">
    <location>
        <position position="472"/>
    </location>
    <ligand>
        <name>phosphoenolpyruvate</name>
        <dbReference type="ChEBI" id="CHEBI:58702"/>
    </ligand>
</feature>
<dbReference type="InterPro" id="IPR018274">
    <property type="entry name" value="PEP_util_AS"/>
</dbReference>
<feature type="domain" description="PEP-utilising enzyme mobile" evidence="22">
    <location>
        <begin position="160"/>
        <end position="232"/>
    </location>
</feature>
<dbReference type="InterPro" id="IPR036637">
    <property type="entry name" value="Phosphohistidine_dom_sf"/>
</dbReference>
<evidence type="ECO:0000256" key="16">
    <source>
        <dbReference type="ARBA" id="ARBA00033235"/>
    </source>
</evidence>
<evidence type="ECO:0000256" key="13">
    <source>
        <dbReference type="ARBA" id="ARBA00022723"/>
    </source>
</evidence>
<evidence type="ECO:0000256" key="2">
    <source>
        <dbReference type="ARBA" id="ARBA00001946"/>
    </source>
</evidence>
<keyword evidence="25" id="KW-0670">Pyruvate</keyword>
<keyword evidence="11 17" id="KW-0808">Transferase</keyword>
<dbReference type="PIRSF" id="PIRSF000732">
    <property type="entry name" value="PTS_enzyme_I"/>
    <property type="match status" value="1"/>
</dbReference>
<dbReference type="NCBIfam" id="TIGR01417">
    <property type="entry name" value="PTS_I_fam"/>
    <property type="match status" value="1"/>
</dbReference>
<evidence type="ECO:0000256" key="21">
    <source>
        <dbReference type="SAM" id="Coils"/>
    </source>
</evidence>
<name>A0A163TTT9_9BACL</name>
<organism evidence="25 26">
    <name type="scientific">Paenibacillus elgii</name>
    <dbReference type="NCBI Taxonomy" id="189691"/>
    <lineage>
        <taxon>Bacteria</taxon>
        <taxon>Bacillati</taxon>
        <taxon>Bacillota</taxon>
        <taxon>Bacilli</taxon>
        <taxon>Bacillales</taxon>
        <taxon>Paenibacillaceae</taxon>
        <taxon>Paenibacillus</taxon>
    </lineage>
</organism>
<dbReference type="PANTHER" id="PTHR46244:SF3">
    <property type="entry name" value="PHOSPHOENOLPYRUVATE-PROTEIN PHOSPHOTRANSFERASE"/>
    <property type="match status" value="1"/>
</dbReference>
<dbReference type="EC" id="2.7.3.9" evidence="6 17"/>
<comment type="function">
    <text evidence="3 17">General (non sugar-specific) component of the phosphoenolpyruvate-dependent sugar phosphotransferase system (sugar PTS). This major carbohydrate active-transport system catalyzes the phosphorylation of incoming sugar substrates concomitantly with their translocation across the cell membrane. Enzyme I transfers the phosphoryl group from phosphoenolpyruvate (PEP) to the phosphoryl carrier protein (HPr).</text>
</comment>
<sequence length="581" mass="63664">MREQRISGIGVSVGVRIGSALRYSPGAAAGMEPERESIGPDEVASETARLRQAKEACAAELQAMVERTKRTLGEDKAGIIGGQLRFLDDPKFYPAMEQKVAELHISAARAVREVTEFYAARLESMANEYMRERAADIRDIGGRLLSSLRGGTQVRLSELREPVILVADDLAPSDTVQLDPRVVLAFVTRVGGKTSHTAILARSLGIPAVVGAGDALDAVRDGETLVVDGGAGSCVRNPEDAYLRQAAELQERERTLRDELEAFRSRPAVTADGRRVELAANIGTVPEAEAAAEAGADGIGLYRTEFLFMGASRLPDEEAQYAAYRRVAETMAGQPVIIRTLDIGGDKELPALELPKEANPFLGYRAIRIGLDRPELLRTQLRAILRASAHGSVKIMFPMISSMDEWRKARGAAREAMEELRREGIDFDRNVELGIMVEVPSTAVMADNFAREVDFFSIGTNDLVQYTLAVDRMNEKVAELYDYFHPAVLELIRRVIEAAHRHGKWTGMCGGMAGDPLAAPLLLGLGLDEWSMEAGALPKVKRALARLNAETCRERAQQWLQLATAAEVRSELERFRAELQD</sequence>
<dbReference type="SUPFAM" id="SSF52009">
    <property type="entry name" value="Phosphohistidine domain"/>
    <property type="match status" value="1"/>
</dbReference>
<comment type="similarity">
    <text evidence="5 17">Belongs to the PEP-utilizing enzyme family.</text>
</comment>
<dbReference type="EMBL" id="LQRA01000103">
    <property type="protein sequence ID" value="KZE72353.1"/>
    <property type="molecule type" value="Genomic_DNA"/>
</dbReference>
<dbReference type="PROSITE" id="PS00370">
    <property type="entry name" value="PEP_ENZYMES_PHOS_SITE"/>
    <property type="match status" value="1"/>
</dbReference>
<dbReference type="GO" id="GO:0008965">
    <property type="term" value="F:phosphoenolpyruvate-protein phosphotransferase activity"/>
    <property type="evidence" value="ECO:0007669"/>
    <property type="project" value="UniProtKB-EC"/>
</dbReference>
<dbReference type="InterPro" id="IPR040442">
    <property type="entry name" value="Pyrv_kinase-like_dom_sf"/>
</dbReference>
<keyword evidence="9 17" id="KW-0963">Cytoplasm</keyword>
<comment type="caution">
    <text evidence="25">The sequence shown here is derived from an EMBL/GenBank/DDBJ whole genome shotgun (WGS) entry which is preliminary data.</text>
</comment>
<dbReference type="InterPro" id="IPR036618">
    <property type="entry name" value="PtsI_HPr-bd_sf"/>
</dbReference>
<keyword evidence="15 17" id="KW-0460">Magnesium</keyword>
<proteinExistence type="inferred from homology"/>
<keyword evidence="10 17" id="KW-0762">Sugar transport</keyword>
<dbReference type="Pfam" id="PF00391">
    <property type="entry name" value="PEP-utilizers"/>
    <property type="match status" value="1"/>
</dbReference>
<feature type="domain" description="Phosphotransferase system enzyme I N-terminal" evidence="24">
    <location>
        <begin position="7"/>
        <end position="133"/>
    </location>
</feature>
<dbReference type="OrthoDB" id="9765468at2"/>
<evidence type="ECO:0000256" key="8">
    <source>
        <dbReference type="ARBA" id="ARBA00022448"/>
    </source>
</evidence>
<feature type="binding site" evidence="19">
    <location>
        <begin position="461"/>
        <end position="462"/>
    </location>
    <ligand>
        <name>phosphoenolpyruvate</name>
        <dbReference type="ChEBI" id="CHEBI:58702"/>
    </ligand>
</feature>
<evidence type="ECO:0000256" key="19">
    <source>
        <dbReference type="PIRSR" id="PIRSR000732-2"/>
    </source>
</evidence>
<dbReference type="Proteomes" id="UP000076563">
    <property type="component" value="Unassembled WGS sequence"/>
</dbReference>
<evidence type="ECO:0000256" key="14">
    <source>
        <dbReference type="ARBA" id="ARBA00022777"/>
    </source>
</evidence>
<evidence type="ECO:0000256" key="3">
    <source>
        <dbReference type="ARBA" id="ARBA00002728"/>
    </source>
</evidence>
<dbReference type="Pfam" id="PF05524">
    <property type="entry name" value="PEP-utilisers_N"/>
    <property type="match status" value="1"/>
</dbReference>
<dbReference type="GO" id="GO:0005737">
    <property type="term" value="C:cytoplasm"/>
    <property type="evidence" value="ECO:0007669"/>
    <property type="project" value="UniProtKB-SubCell"/>
</dbReference>
<dbReference type="InterPro" id="IPR023151">
    <property type="entry name" value="PEP_util_CS"/>
</dbReference>
<dbReference type="InterPro" id="IPR015813">
    <property type="entry name" value="Pyrv/PenolPyrv_kinase-like_dom"/>
</dbReference>
<evidence type="ECO:0000259" key="24">
    <source>
        <dbReference type="Pfam" id="PF05524"/>
    </source>
</evidence>
<evidence type="ECO:0000256" key="18">
    <source>
        <dbReference type="PIRSR" id="PIRSR000732-1"/>
    </source>
</evidence>
<reference evidence="26" key="1">
    <citation type="submission" date="2016-01" db="EMBL/GenBank/DDBJ databases">
        <title>Draft genome of Chromobacterium sp. F49.</title>
        <authorList>
            <person name="Hong K.W."/>
        </authorList>
    </citation>
    <scope>NUCLEOTIDE SEQUENCE [LARGE SCALE GENOMIC DNA]</scope>
    <source>
        <strain evidence="26">M63</strain>
    </source>
</reference>
<evidence type="ECO:0000256" key="7">
    <source>
        <dbReference type="ARBA" id="ARBA00016544"/>
    </source>
</evidence>
<evidence type="ECO:0000259" key="22">
    <source>
        <dbReference type="Pfam" id="PF00391"/>
    </source>
</evidence>
<feature type="domain" description="PEP-utilising enzyme C-terminal" evidence="23">
    <location>
        <begin position="258"/>
        <end position="548"/>
    </location>
</feature>
<evidence type="ECO:0000259" key="23">
    <source>
        <dbReference type="Pfam" id="PF02896"/>
    </source>
</evidence>
<dbReference type="RefSeq" id="WP_063187600.1">
    <property type="nucleotide sequence ID" value="NZ_LQRA01000103.1"/>
</dbReference>
<evidence type="ECO:0000256" key="9">
    <source>
        <dbReference type="ARBA" id="ARBA00022490"/>
    </source>
</evidence>
<evidence type="ECO:0000313" key="26">
    <source>
        <dbReference type="Proteomes" id="UP000076563"/>
    </source>
</evidence>
<dbReference type="InterPro" id="IPR024692">
    <property type="entry name" value="PTS_EI"/>
</dbReference>
<evidence type="ECO:0000256" key="4">
    <source>
        <dbReference type="ARBA" id="ARBA00004496"/>
    </source>
</evidence>
<dbReference type="InterPro" id="IPR000121">
    <property type="entry name" value="PEP_util_C"/>
</dbReference>